<dbReference type="STRING" id="1385515.GCA_000423325_00875"/>
<sequence>MPHEPTPELPELADVQAALDRLQPGFVAPEVHGALCGWIAGGGGAVADWPARVLADDTLAAPAEGSVLDRLRIASQAQMEDRGFDFNLLLPDSGASLLERSGALFDWCRGLLGGFGLAAGANPPLSEEATEALGDLAKLAQAQPQEEGDEEDEQALAEIEEFVRVATLLLHGDCVLAVRHRKSLN</sequence>
<reference evidence="2 3" key="1">
    <citation type="submission" date="2013-08" db="EMBL/GenBank/DDBJ databases">
        <title>Genomic analysis of Lysobacter defluvii.</title>
        <authorList>
            <person name="Wang Q."/>
            <person name="Wang G."/>
        </authorList>
    </citation>
    <scope>NUCLEOTIDE SEQUENCE [LARGE SCALE GENOMIC DNA]</scope>
    <source>
        <strain evidence="2 3">IMMIB APB-9</strain>
    </source>
</reference>
<protein>
    <recommendedName>
        <fullName evidence="4">YecA family protein</fullName>
    </recommendedName>
</protein>
<dbReference type="RefSeq" id="WP_036138334.1">
    <property type="nucleotide sequence ID" value="NZ_AUHT01000006.1"/>
</dbReference>
<dbReference type="GO" id="GO:0005829">
    <property type="term" value="C:cytosol"/>
    <property type="evidence" value="ECO:0007669"/>
    <property type="project" value="TreeGrafter"/>
</dbReference>
<dbReference type="PANTHER" id="PTHR37528">
    <property type="entry name" value="UPF0149 PROTEIN YGFB"/>
    <property type="match status" value="1"/>
</dbReference>
<organism evidence="2 3">
    <name type="scientific">Lysobacter defluvii IMMIB APB-9 = DSM 18482</name>
    <dbReference type="NCBI Taxonomy" id="1385515"/>
    <lineage>
        <taxon>Bacteria</taxon>
        <taxon>Pseudomonadati</taxon>
        <taxon>Pseudomonadota</taxon>
        <taxon>Gammaproteobacteria</taxon>
        <taxon>Lysobacterales</taxon>
        <taxon>Lysobacteraceae</taxon>
        <taxon>Novilysobacter</taxon>
    </lineage>
</organism>
<proteinExistence type="inferred from homology"/>
<comment type="caution">
    <text evidence="2">The sequence shown here is derived from an EMBL/GenBank/DDBJ whole genome shotgun (WGS) entry which is preliminary data.</text>
</comment>
<dbReference type="SUPFAM" id="SSF101327">
    <property type="entry name" value="YgfB-like"/>
    <property type="match status" value="1"/>
</dbReference>
<dbReference type="PANTHER" id="PTHR37528:SF1">
    <property type="entry name" value="UPF0149 PROTEIN YGFB"/>
    <property type="match status" value="1"/>
</dbReference>
<dbReference type="AlphaFoldDB" id="A0A0A0M6T9"/>
<dbReference type="Pfam" id="PF03695">
    <property type="entry name" value="UPF0149"/>
    <property type="match status" value="1"/>
</dbReference>
<evidence type="ECO:0008006" key="4">
    <source>
        <dbReference type="Google" id="ProtNLM"/>
    </source>
</evidence>
<dbReference type="EMBL" id="AVBH01000173">
    <property type="protein sequence ID" value="KGO97894.1"/>
    <property type="molecule type" value="Genomic_DNA"/>
</dbReference>
<evidence type="ECO:0000256" key="1">
    <source>
        <dbReference type="ARBA" id="ARBA00038308"/>
    </source>
</evidence>
<gene>
    <name evidence="2" type="ORF">N791_03175</name>
</gene>
<evidence type="ECO:0000313" key="2">
    <source>
        <dbReference type="EMBL" id="KGO97894.1"/>
    </source>
</evidence>
<dbReference type="InterPro" id="IPR011978">
    <property type="entry name" value="YgfB-like"/>
</dbReference>
<dbReference type="InterPro" id="IPR036255">
    <property type="entry name" value="YgfB-like_sf"/>
</dbReference>
<dbReference type="eggNOG" id="COG3079">
    <property type="taxonomic scope" value="Bacteria"/>
</dbReference>
<dbReference type="Proteomes" id="UP000030003">
    <property type="component" value="Unassembled WGS sequence"/>
</dbReference>
<dbReference type="NCBIfam" id="NF003405">
    <property type="entry name" value="PRK04758.1"/>
    <property type="match status" value="1"/>
</dbReference>
<name>A0A0A0M6T9_9GAMM</name>
<dbReference type="Gene3D" id="1.20.120.740">
    <property type="entry name" value="YgfB uncharacterised protein family UPF0149, PF03695"/>
    <property type="match status" value="1"/>
</dbReference>
<accession>A0A0A0M6T9</accession>
<comment type="similarity">
    <text evidence="1">Belongs to the UPF0149 family.</text>
</comment>
<keyword evidence="3" id="KW-1185">Reference proteome</keyword>
<evidence type="ECO:0000313" key="3">
    <source>
        <dbReference type="Proteomes" id="UP000030003"/>
    </source>
</evidence>